<comment type="caution">
    <text evidence="1">The sequence shown here is derived from an EMBL/GenBank/DDBJ whole genome shotgun (WGS) entry which is preliminary data.</text>
</comment>
<organism evidence="1 2">
    <name type="scientific">Trametes sanguinea</name>
    <dbReference type="NCBI Taxonomy" id="158606"/>
    <lineage>
        <taxon>Eukaryota</taxon>
        <taxon>Fungi</taxon>
        <taxon>Dikarya</taxon>
        <taxon>Basidiomycota</taxon>
        <taxon>Agaricomycotina</taxon>
        <taxon>Agaricomycetes</taxon>
        <taxon>Polyporales</taxon>
        <taxon>Polyporaceae</taxon>
        <taxon>Trametes</taxon>
    </lineage>
</organism>
<accession>A0ACC1Q273</accession>
<name>A0ACC1Q273_9APHY</name>
<gene>
    <name evidence="1" type="ORF">NUW54_g3384</name>
</gene>
<sequence>MCHWRRVRNNYKRCGHYVDLPDEMVRPSAAYSPVDRNSVGTSALRFNATIVTASSALPIPGIASRRVARRLAGSTVNFHSSITQS</sequence>
<dbReference type="EMBL" id="JANSHE010000705">
    <property type="protein sequence ID" value="KAJ3007850.1"/>
    <property type="molecule type" value="Genomic_DNA"/>
</dbReference>
<protein>
    <submittedName>
        <fullName evidence="1">Uncharacterized protein</fullName>
    </submittedName>
</protein>
<keyword evidence="2" id="KW-1185">Reference proteome</keyword>
<reference evidence="1" key="1">
    <citation type="submission" date="2022-08" db="EMBL/GenBank/DDBJ databases">
        <title>Genome Sequence of Pycnoporus sanguineus.</title>
        <authorList>
            <person name="Buettner E."/>
        </authorList>
    </citation>
    <scope>NUCLEOTIDE SEQUENCE</scope>
    <source>
        <strain evidence="1">CG-C14</strain>
    </source>
</reference>
<dbReference type="Proteomes" id="UP001144978">
    <property type="component" value="Unassembled WGS sequence"/>
</dbReference>
<evidence type="ECO:0000313" key="1">
    <source>
        <dbReference type="EMBL" id="KAJ3007850.1"/>
    </source>
</evidence>
<proteinExistence type="predicted"/>
<evidence type="ECO:0000313" key="2">
    <source>
        <dbReference type="Proteomes" id="UP001144978"/>
    </source>
</evidence>